<dbReference type="PANTHER" id="PTHR48000">
    <property type="entry name" value="OS09G0431300 PROTEIN"/>
    <property type="match status" value="1"/>
</dbReference>
<dbReference type="Gene3D" id="1.10.10.60">
    <property type="entry name" value="Homeodomain-like"/>
    <property type="match status" value="2"/>
</dbReference>
<dbReference type="OrthoDB" id="2143914at2759"/>
<protein>
    <recommendedName>
        <fullName evidence="11">HTH myb-type domain-containing protein</fullName>
    </recommendedName>
</protein>
<dbReference type="SUPFAM" id="SSF46689">
    <property type="entry name" value="Homeodomain-like"/>
    <property type="match status" value="1"/>
</dbReference>
<keyword evidence="2" id="KW-0677">Repeat</keyword>
<evidence type="ECO:0000256" key="2">
    <source>
        <dbReference type="ARBA" id="ARBA00022737"/>
    </source>
</evidence>
<dbReference type="AlphaFoldDB" id="A0A2P5WDJ6"/>
<evidence type="ECO:0000256" key="5">
    <source>
        <dbReference type="ARBA" id="ARBA00023163"/>
    </source>
</evidence>
<comment type="subcellular location">
    <subcellularLocation>
        <location evidence="1">Nucleus</location>
    </subcellularLocation>
</comment>
<dbReference type="PROSITE" id="PS50090">
    <property type="entry name" value="MYB_LIKE"/>
    <property type="match status" value="1"/>
</dbReference>
<dbReference type="Proteomes" id="UP000239757">
    <property type="component" value="Unassembled WGS sequence"/>
</dbReference>
<evidence type="ECO:0000256" key="1">
    <source>
        <dbReference type="ARBA" id="ARBA00004123"/>
    </source>
</evidence>
<name>A0A2P5WDJ6_GOSBA</name>
<gene>
    <name evidence="9" type="ORF">GOBAR_AA31533</name>
</gene>
<dbReference type="Pfam" id="PF00249">
    <property type="entry name" value="Myb_DNA-binding"/>
    <property type="match status" value="1"/>
</dbReference>
<evidence type="ECO:0000313" key="10">
    <source>
        <dbReference type="Proteomes" id="UP000239757"/>
    </source>
</evidence>
<dbReference type="CDD" id="cd00167">
    <property type="entry name" value="SANT"/>
    <property type="match status" value="2"/>
</dbReference>
<keyword evidence="4" id="KW-0238">DNA-binding</keyword>
<feature type="domain" description="HTH myb-type" evidence="8">
    <location>
        <begin position="112"/>
        <end position="136"/>
    </location>
</feature>
<feature type="domain" description="HTH myb-type" evidence="8">
    <location>
        <begin position="9"/>
        <end position="35"/>
    </location>
</feature>
<keyword evidence="5" id="KW-0804">Transcription</keyword>
<dbReference type="InterPro" id="IPR001005">
    <property type="entry name" value="SANT/Myb"/>
</dbReference>
<reference evidence="9 10" key="1">
    <citation type="submission" date="2015-01" db="EMBL/GenBank/DDBJ databases">
        <title>Genome of allotetraploid Gossypium barbadense reveals genomic plasticity and fiber elongation in cotton evolution.</title>
        <authorList>
            <person name="Chen X."/>
            <person name="Liu X."/>
            <person name="Zhao B."/>
            <person name="Zheng H."/>
            <person name="Hu Y."/>
            <person name="Lu G."/>
            <person name="Yang C."/>
            <person name="Chen J."/>
            <person name="Shan C."/>
            <person name="Zhang L."/>
            <person name="Zhou Y."/>
            <person name="Wang L."/>
            <person name="Guo W."/>
            <person name="Bai Y."/>
            <person name="Ruan J."/>
            <person name="Shangguan X."/>
            <person name="Mao Y."/>
            <person name="Jiang J."/>
            <person name="Zhu Y."/>
            <person name="Lei J."/>
            <person name="Kang H."/>
            <person name="Chen S."/>
            <person name="He X."/>
            <person name="Wang R."/>
            <person name="Wang Y."/>
            <person name="Chen J."/>
            <person name="Wang L."/>
            <person name="Yu S."/>
            <person name="Wang B."/>
            <person name="Wei J."/>
            <person name="Song S."/>
            <person name="Lu X."/>
            <person name="Gao Z."/>
            <person name="Gu W."/>
            <person name="Deng X."/>
            <person name="Ma D."/>
            <person name="Wang S."/>
            <person name="Liang W."/>
            <person name="Fang L."/>
            <person name="Cai C."/>
            <person name="Zhu X."/>
            <person name="Zhou B."/>
            <person name="Zhang Y."/>
            <person name="Chen Z."/>
            <person name="Xu S."/>
            <person name="Zhu R."/>
            <person name="Wang S."/>
            <person name="Zhang T."/>
            <person name="Zhao G."/>
        </authorList>
    </citation>
    <scope>NUCLEOTIDE SEQUENCE [LARGE SCALE GENOMIC DNA]</scope>
    <source>
        <strain evidence="10">cv. Xinhai21</strain>
        <tissue evidence="9">Leaf</tissue>
    </source>
</reference>
<evidence type="ECO:0000259" key="8">
    <source>
        <dbReference type="PROSITE" id="PS51294"/>
    </source>
</evidence>
<dbReference type="GO" id="GO:0005634">
    <property type="term" value="C:nucleus"/>
    <property type="evidence" value="ECO:0007669"/>
    <property type="project" value="UniProtKB-SubCell"/>
</dbReference>
<evidence type="ECO:0000256" key="6">
    <source>
        <dbReference type="ARBA" id="ARBA00023242"/>
    </source>
</evidence>
<dbReference type="PANTHER" id="PTHR48000:SF78">
    <property type="entry name" value="TRANSCRIPTION FACTOR MYB36"/>
    <property type="match status" value="1"/>
</dbReference>
<dbReference type="SMART" id="SM00717">
    <property type="entry name" value="SANT"/>
    <property type="match status" value="1"/>
</dbReference>
<evidence type="ECO:0000256" key="3">
    <source>
        <dbReference type="ARBA" id="ARBA00023015"/>
    </source>
</evidence>
<accession>A0A2P5WDJ6</accession>
<dbReference type="EMBL" id="KZ668034">
    <property type="protein sequence ID" value="PPR89155.1"/>
    <property type="molecule type" value="Genomic_DNA"/>
</dbReference>
<evidence type="ECO:0000259" key="7">
    <source>
        <dbReference type="PROSITE" id="PS50090"/>
    </source>
</evidence>
<dbReference type="PROSITE" id="PS51294">
    <property type="entry name" value="HTH_MYB"/>
    <property type="match status" value="2"/>
</dbReference>
<dbReference type="GO" id="GO:0003677">
    <property type="term" value="F:DNA binding"/>
    <property type="evidence" value="ECO:0007669"/>
    <property type="project" value="UniProtKB-KW"/>
</dbReference>
<proteinExistence type="predicted"/>
<evidence type="ECO:0000313" key="9">
    <source>
        <dbReference type="EMBL" id="PPR89155.1"/>
    </source>
</evidence>
<sequence length="302" mass="32787">MGRAPCCDKANVKRGPWSPEEDATLKNYVQSHGTGGNWIALPLKAGSFNSWFSRLSALRDVARVADYDGLIISDQTSNMEVLPKRKTTLYALFIVKWEAGKAASTLLVFTFVSSQLPGRTDNDVKNYWNTKLKKKLLAGKSSFNVDNNGGLLNANNNNIPTQPLPYNLDYSTTSLPILSDVSYGFSVSNSSTSQNMGLDPVMQFSTPDTITNLSQSGPNLDNSHNNIVVVSSSQEGSALSDSTGNGYGEDTGSIILMDDQQFSYEFPYEFVNGVLAGPSFEFSHGDLKTSQGLNQSVATNPY</sequence>
<dbReference type="InterPro" id="IPR017930">
    <property type="entry name" value="Myb_dom"/>
</dbReference>
<feature type="domain" description="Myb-like" evidence="7">
    <location>
        <begin position="9"/>
        <end position="38"/>
    </location>
</feature>
<dbReference type="InterPro" id="IPR009057">
    <property type="entry name" value="Homeodomain-like_sf"/>
</dbReference>
<keyword evidence="6" id="KW-0539">Nucleus</keyword>
<evidence type="ECO:0008006" key="11">
    <source>
        <dbReference type="Google" id="ProtNLM"/>
    </source>
</evidence>
<keyword evidence="3" id="KW-0805">Transcription regulation</keyword>
<evidence type="ECO:0000256" key="4">
    <source>
        <dbReference type="ARBA" id="ARBA00023125"/>
    </source>
</evidence>
<organism evidence="9 10">
    <name type="scientific">Gossypium barbadense</name>
    <name type="common">Sea Island cotton</name>
    <name type="synonym">Hibiscus barbadensis</name>
    <dbReference type="NCBI Taxonomy" id="3634"/>
    <lineage>
        <taxon>Eukaryota</taxon>
        <taxon>Viridiplantae</taxon>
        <taxon>Streptophyta</taxon>
        <taxon>Embryophyta</taxon>
        <taxon>Tracheophyta</taxon>
        <taxon>Spermatophyta</taxon>
        <taxon>Magnoliopsida</taxon>
        <taxon>eudicotyledons</taxon>
        <taxon>Gunneridae</taxon>
        <taxon>Pentapetalae</taxon>
        <taxon>rosids</taxon>
        <taxon>malvids</taxon>
        <taxon>Malvales</taxon>
        <taxon>Malvaceae</taxon>
        <taxon>Malvoideae</taxon>
        <taxon>Gossypium</taxon>
    </lineage>
</organism>